<dbReference type="Ensembl" id="ENSATET00000026015.2">
    <property type="protein sequence ID" value="ENSATEP00000025597.2"/>
    <property type="gene ID" value="ENSATEG00000017765.2"/>
</dbReference>
<organism evidence="1 2">
    <name type="scientific">Anabas testudineus</name>
    <name type="common">Climbing perch</name>
    <name type="synonym">Anthias testudineus</name>
    <dbReference type="NCBI Taxonomy" id="64144"/>
    <lineage>
        <taxon>Eukaryota</taxon>
        <taxon>Metazoa</taxon>
        <taxon>Chordata</taxon>
        <taxon>Craniata</taxon>
        <taxon>Vertebrata</taxon>
        <taxon>Euteleostomi</taxon>
        <taxon>Actinopterygii</taxon>
        <taxon>Neopterygii</taxon>
        <taxon>Teleostei</taxon>
        <taxon>Neoteleostei</taxon>
        <taxon>Acanthomorphata</taxon>
        <taxon>Anabantaria</taxon>
        <taxon>Anabantiformes</taxon>
        <taxon>Anabantoidei</taxon>
        <taxon>Anabantidae</taxon>
        <taxon>Anabas</taxon>
    </lineage>
</organism>
<dbReference type="InParanoid" id="A0A3Q1IU77"/>
<reference evidence="1" key="2">
    <citation type="submission" date="2025-08" db="UniProtKB">
        <authorList>
            <consortium name="Ensembl"/>
        </authorList>
    </citation>
    <scope>IDENTIFICATION</scope>
</reference>
<dbReference type="Proteomes" id="UP000265040">
    <property type="component" value="Chromosome 18"/>
</dbReference>
<reference evidence="1" key="1">
    <citation type="submission" date="2021-04" db="EMBL/GenBank/DDBJ databases">
        <authorList>
            <consortium name="Wellcome Sanger Institute Data Sharing"/>
        </authorList>
    </citation>
    <scope>NUCLEOTIDE SEQUENCE [LARGE SCALE GENOMIC DNA]</scope>
</reference>
<reference evidence="1" key="3">
    <citation type="submission" date="2025-09" db="UniProtKB">
        <authorList>
            <consortium name="Ensembl"/>
        </authorList>
    </citation>
    <scope>IDENTIFICATION</scope>
</reference>
<dbReference type="AlphaFoldDB" id="A0A3Q1IU77"/>
<name>A0A3Q1IU77_ANATE</name>
<evidence type="ECO:0000313" key="2">
    <source>
        <dbReference type="Proteomes" id="UP000265040"/>
    </source>
</evidence>
<accession>A0A3Q1IU77</accession>
<keyword evidence="2" id="KW-1185">Reference proteome</keyword>
<proteinExistence type="predicted"/>
<sequence>MEFEYRGTDQSWRCFSSRDPFLCCVDSEHFRRETWQSTQIDTSFTFAVTHFPIFRSTCKAVGSAHTCTCLKNIRMSDGLCVCVWVHARVLMERALAAVH</sequence>
<evidence type="ECO:0000313" key="1">
    <source>
        <dbReference type="Ensembl" id="ENSATEP00000025597.2"/>
    </source>
</evidence>
<protein>
    <submittedName>
        <fullName evidence="1">Uncharacterized protein</fullName>
    </submittedName>
</protein>